<gene>
    <name evidence="9" type="ORF">A4X20_27840</name>
</gene>
<dbReference type="InterPro" id="IPR014322">
    <property type="entry name" value="RNA_pol_sigma-B/F/G"/>
</dbReference>
<organism evidence="9 10">
    <name type="scientific">Mycolicibacterium iranicum</name>
    <name type="common">Mycobacterium iranicum</name>
    <dbReference type="NCBI Taxonomy" id="912594"/>
    <lineage>
        <taxon>Bacteria</taxon>
        <taxon>Bacillati</taxon>
        <taxon>Actinomycetota</taxon>
        <taxon>Actinomycetes</taxon>
        <taxon>Mycobacteriales</taxon>
        <taxon>Mycobacteriaceae</taxon>
        <taxon>Mycolicibacterium</taxon>
    </lineage>
</organism>
<dbReference type="EMBL" id="LWCS01000048">
    <property type="protein sequence ID" value="OAN33577.1"/>
    <property type="molecule type" value="Genomic_DNA"/>
</dbReference>
<evidence type="ECO:0000259" key="6">
    <source>
        <dbReference type="Pfam" id="PF04539"/>
    </source>
</evidence>
<feature type="domain" description="RNA polymerase sigma-70 region 2" evidence="7">
    <location>
        <begin position="47"/>
        <end position="114"/>
    </location>
</feature>
<dbReference type="InterPro" id="IPR007627">
    <property type="entry name" value="RNA_pol_sigma70_r2"/>
</dbReference>
<sequence length="281" mass="31511">MTAPPRKESAHDGYSDTDAYADVDEDLARLTEVVDDEERQRIRLEIVARCLPLADQLARRFAGRGEPSDDLVQVARLGLLKVVDRFDPEQGRFVGFAVPSILGELRRHFRDNTWAMRVPRRVKDNHILVRDATASLSQRLGRSPTASELAEELDVDREEVLLSMQAVHAYRPLSLDMPIPGSDSAGQTLAAMQGAEDPRYDTIEDAMIVAELMTELPARERSILRMRFCECLTQTEIAKALDISQVHVSRLLSATLDRLRTRMWSEAPTLLPVLMALPIAA</sequence>
<keyword evidence="5" id="KW-0175">Coiled coil</keyword>
<dbReference type="Pfam" id="PF04542">
    <property type="entry name" value="Sigma70_r2"/>
    <property type="match status" value="1"/>
</dbReference>
<feature type="domain" description="RNA polymerase sigma-70 region 4" evidence="8">
    <location>
        <begin position="213"/>
        <end position="260"/>
    </location>
</feature>
<dbReference type="AlphaFoldDB" id="A0A178LP83"/>
<keyword evidence="3" id="KW-0238">DNA-binding</keyword>
<reference evidence="9 10" key="1">
    <citation type="submission" date="2016-04" db="EMBL/GenBank/DDBJ databases">
        <title>Draft Genome Sequences of Staphylococcus capitis Strain H36, S. capitis Strain H65, S. cohnii Strain H62, S. hominis Strain H69, Mycobacterium iranicum Strain H39, Plantibacter sp. Strain H53, Pseudomonas oryzihabitans Strain H72, and Microbacterium sp. Strain H83, isolated from residential settings.</title>
        <authorList>
            <person name="Lymperopoulou D."/>
            <person name="Adams R.I."/>
            <person name="Lindow S."/>
            <person name="Coil D.A."/>
            <person name="Jospin G."/>
            <person name="Eisen J.A."/>
        </authorList>
    </citation>
    <scope>NUCLEOTIDE SEQUENCE [LARGE SCALE GENOMIC DNA]</scope>
    <source>
        <strain evidence="9 10">H39</strain>
    </source>
</reference>
<evidence type="ECO:0008006" key="11">
    <source>
        <dbReference type="Google" id="ProtNLM"/>
    </source>
</evidence>
<dbReference type="Pfam" id="PF04545">
    <property type="entry name" value="Sigma70_r4"/>
    <property type="match status" value="1"/>
</dbReference>
<evidence type="ECO:0000256" key="2">
    <source>
        <dbReference type="ARBA" id="ARBA00023082"/>
    </source>
</evidence>
<dbReference type="Gene3D" id="1.20.120.1810">
    <property type="match status" value="1"/>
</dbReference>
<evidence type="ECO:0000313" key="9">
    <source>
        <dbReference type="EMBL" id="OAN33577.1"/>
    </source>
</evidence>
<dbReference type="InterPro" id="IPR000943">
    <property type="entry name" value="RNA_pol_sigma70"/>
</dbReference>
<evidence type="ECO:0000256" key="3">
    <source>
        <dbReference type="ARBA" id="ARBA00023125"/>
    </source>
</evidence>
<dbReference type="GO" id="GO:0016987">
    <property type="term" value="F:sigma factor activity"/>
    <property type="evidence" value="ECO:0007669"/>
    <property type="project" value="UniProtKB-KW"/>
</dbReference>
<feature type="domain" description="RNA polymerase sigma-70 region 3" evidence="6">
    <location>
        <begin position="129"/>
        <end position="198"/>
    </location>
</feature>
<name>A0A178LP83_MYCIR</name>
<keyword evidence="1" id="KW-0805">Transcription regulation</keyword>
<evidence type="ECO:0000259" key="8">
    <source>
        <dbReference type="Pfam" id="PF04545"/>
    </source>
</evidence>
<dbReference type="NCBIfam" id="TIGR02980">
    <property type="entry name" value="SigBFG"/>
    <property type="match status" value="1"/>
</dbReference>
<dbReference type="NCBIfam" id="TIGR02937">
    <property type="entry name" value="sigma70-ECF"/>
    <property type="match status" value="1"/>
</dbReference>
<dbReference type="InterPro" id="IPR007624">
    <property type="entry name" value="RNA_pol_sigma70_r3"/>
</dbReference>
<dbReference type="SUPFAM" id="SSF88659">
    <property type="entry name" value="Sigma3 and sigma4 domains of RNA polymerase sigma factors"/>
    <property type="match status" value="2"/>
</dbReference>
<dbReference type="RefSeq" id="WP_064284073.1">
    <property type="nucleotide sequence ID" value="NZ_LWCS01000048.1"/>
</dbReference>
<dbReference type="InterPro" id="IPR014284">
    <property type="entry name" value="RNA_pol_sigma-70_dom"/>
</dbReference>
<evidence type="ECO:0000256" key="5">
    <source>
        <dbReference type="SAM" id="Coils"/>
    </source>
</evidence>
<dbReference type="GO" id="GO:0006352">
    <property type="term" value="P:DNA-templated transcription initiation"/>
    <property type="evidence" value="ECO:0007669"/>
    <property type="project" value="InterPro"/>
</dbReference>
<dbReference type="PRINTS" id="PR00046">
    <property type="entry name" value="SIGMA70FCT"/>
</dbReference>
<evidence type="ECO:0000259" key="7">
    <source>
        <dbReference type="Pfam" id="PF04542"/>
    </source>
</evidence>
<evidence type="ECO:0000256" key="1">
    <source>
        <dbReference type="ARBA" id="ARBA00023015"/>
    </source>
</evidence>
<dbReference type="InterPro" id="IPR007630">
    <property type="entry name" value="RNA_pol_sigma70_r4"/>
</dbReference>
<dbReference type="Pfam" id="PF04539">
    <property type="entry name" value="Sigma70_r3"/>
    <property type="match status" value="1"/>
</dbReference>
<comment type="caution">
    <text evidence="9">The sequence shown here is derived from an EMBL/GenBank/DDBJ whole genome shotgun (WGS) entry which is preliminary data.</text>
</comment>
<feature type="coiled-coil region" evidence="5">
    <location>
        <begin position="20"/>
        <end position="47"/>
    </location>
</feature>
<protein>
    <recommendedName>
        <fullName evidence="11">RNA polymerase subunit sigma</fullName>
    </recommendedName>
</protein>
<dbReference type="InterPro" id="IPR013325">
    <property type="entry name" value="RNA_pol_sigma_r2"/>
</dbReference>
<dbReference type="InterPro" id="IPR013324">
    <property type="entry name" value="RNA_pol_sigma_r3/r4-like"/>
</dbReference>
<dbReference type="PANTHER" id="PTHR30385:SF4">
    <property type="entry name" value="RNA POLYMERASE SIGMA-E FACTOR"/>
    <property type="match status" value="1"/>
</dbReference>
<keyword evidence="2" id="KW-0731">Sigma factor</keyword>
<dbReference type="Proteomes" id="UP000078396">
    <property type="component" value="Unassembled WGS sequence"/>
</dbReference>
<dbReference type="PANTHER" id="PTHR30385">
    <property type="entry name" value="SIGMA FACTOR F FLAGELLAR"/>
    <property type="match status" value="1"/>
</dbReference>
<evidence type="ECO:0000256" key="4">
    <source>
        <dbReference type="ARBA" id="ARBA00023163"/>
    </source>
</evidence>
<evidence type="ECO:0000313" key="10">
    <source>
        <dbReference type="Proteomes" id="UP000078396"/>
    </source>
</evidence>
<dbReference type="GO" id="GO:0003677">
    <property type="term" value="F:DNA binding"/>
    <property type="evidence" value="ECO:0007669"/>
    <property type="project" value="UniProtKB-KW"/>
</dbReference>
<dbReference type="SUPFAM" id="SSF88946">
    <property type="entry name" value="Sigma2 domain of RNA polymerase sigma factors"/>
    <property type="match status" value="1"/>
</dbReference>
<dbReference type="Gene3D" id="1.20.140.160">
    <property type="match status" value="1"/>
</dbReference>
<accession>A0A178LP83</accession>
<proteinExistence type="predicted"/>
<dbReference type="CDD" id="cd06171">
    <property type="entry name" value="Sigma70_r4"/>
    <property type="match status" value="1"/>
</dbReference>
<keyword evidence="4" id="KW-0804">Transcription</keyword>